<accession>A0A8H9MZY1</accession>
<keyword evidence="1" id="KW-1133">Transmembrane helix</keyword>
<keyword evidence="1" id="KW-0812">Transmembrane</keyword>
<reference evidence="2" key="1">
    <citation type="journal article" date="2018" name="Genome Biol.">
        <title>SKESA: strategic k-mer extension for scrupulous assemblies.</title>
        <authorList>
            <person name="Souvorov A."/>
            <person name="Agarwala R."/>
            <person name="Lipman D.J."/>
        </authorList>
    </citation>
    <scope>NUCLEOTIDE SEQUENCE</scope>
    <source>
        <strain evidence="2">BCW_3452</strain>
    </source>
</reference>
<evidence type="ECO:0000256" key="1">
    <source>
        <dbReference type="SAM" id="Phobius"/>
    </source>
</evidence>
<dbReference type="RefSeq" id="WP_072609974.1">
    <property type="nucleotide sequence ID" value="NZ_CP035784.1"/>
</dbReference>
<keyword evidence="1" id="KW-0472">Membrane</keyword>
<dbReference type="EMBL" id="DACRBY010000006">
    <property type="protein sequence ID" value="HAS8539535.1"/>
    <property type="molecule type" value="Genomic_DNA"/>
</dbReference>
<dbReference type="Pfam" id="PF11391">
    <property type="entry name" value="DUF2798"/>
    <property type="match status" value="1"/>
</dbReference>
<dbReference type="Proteomes" id="UP000863257">
    <property type="component" value="Unassembled WGS sequence"/>
</dbReference>
<organism evidence="2">
    <name type="scientific">Vibrio vulnificus</name>
    <dbReference type="NCBI Taxonomy" id="672"/>
    <lineage>
        <taxon>Bacteria</taxon>
        <taxon>Pseudomonadati</taxon>
        <taxon>Pseudomonadota</taxon>
        <taxon>Gammaproteobacteria</taxon>
        <taxon>Vibrionales</taxon>
        <taxon>Vibrionaceae</taxon>
        <taxon>Vibrio</taxon>
    </lineage>
</organism>
<dbReference type="InterPro" id="IPR021529">
    <property type="entry name" value="DUF2798"/>
</dbReference>
<evidence type="ECO:0000313" key="2">
    <source>
        <dbReference type="EMBL" id="HAS8539535.1"/>
    </source>
</evidence>
<feature type="transmembrane region" description="Helical" evidence="1">
    <location>
        <begin position="39"/>
        <end position="58"/>
    </location>
</feature>
<gene>
    <name evidence="2" type="ORF">I7730_07010</name>
</gene>
<reference evidence="2" key="2">
    <citation type="submission" date="2019-01" db="EMBL/GenBank/DDBJ databases">
        <authorList>
            <consortium name="NCBI Pathogen Detection Project"/>
        </authorList>
    </citation>
    <scope>NUCLEOTIDE SEQUENCE</scope>
    <source>
        <strain evidence="2">BCW_3452</strain>
    </source>
</reference>
<comment type="caution">
    <text evidence="2">The sequence shown here is derived from an EMBL/GenBank/DDBJ whole genome shotgun (WGS) entry which is preliminary data.</text>
</comment>
<proteinExistence type="predicted"/>
<feature type="transmembrane region" description="Helical" evidence="1">
    <location>
        <begin position="7"/>
        <end position="27"/>
    </location>
</feature>
<protein>
    <submittedName>
        <fullName evidence="2">DUF2798 domain-containing protein</fullName>
    </submittedName>
</protein>
<name>A0A8H9MZY1_VIBVL</name>
<sequence>MSKKEILIQAILGSLFMALMMSGVISLSKVGLNLHWLSAWRDSFLVAWPVAFALNLTVMPKIRRLAHWLALLGENKPTAD</sequence>
<dbReference type="AlphaFoldDB" id="A0A8H9MZY1"/>